<comment type="caution">
    <text evidence="1">The sequence shown here is derived from an EMBL/GenBank/DDBJ whole genome shotgun (WGS) entry which is preliminary data.</text>
</comment>
<dbReference type="InterPro" id="IPR008727">
    <property type="entry name" value="PAAR_motif"/>
</dbReference>
<dbReference type="Pfam" id="PF05488">
    <property type="entry name" value="PAAR_motif"/>
    <property type="match status" value="1"/>
</dbReference>
<name>A0ABM8TAC8_9BURK</name>
<organism evidence="1 2">
    <name type="scientific">Cupriavidus numazuensis</name>
    <dbReference type="NCBI Taxonomy" id="221992"/>
    <lineage>
        <taxon>Bacteria</taxon>
        <taxon>Pseudomonadati</taxon>
        <taxon>Pseudomonadota</taxon>
        <taxon>Betaproteobacteria</taxon>
        <taxon>Burkholderiales</taxon>
        <taxon>Burkholderiaceae</taxon>
        <taxon>Cupriavidus</taxon>
    </lineage>
</organism>
<reference evidence="1 2" key="1">
    <citation type="submission" date="2021-03" db="EMBL/GenBank/DDBJ databases">
        <authorList>
            <person name="Peeters C."/>
        </authorList>
    </citation>
    <scope>NUCLEOTIDE SEQUENCE [LARGE SCALE GENOMIC DNA]</scope>
    <source>
        <strain evidence="1 2">LMG 26411</strain>
    </source>
</reference>
<dbReference type="RefSeq" id="WP_211951623.1">
    <property type="nucleotide sequence ID" value="NZ_CAJPVI010000001.1"/>
</dbReference>
<evidence type="ECO:0000313" key="2">
    <source>
        <dbReference type="Proteomes" id="UP000672657"/>
    </source>
</evidence>
<dbReference type="EMBL" id="CAJPVI010000001">
    <property type="protein sequence ID" value="CAG2130738.1"/>
    <property type="molecule type" value="Genomic_DNA"/>
</dbReference>
<evidence type="ECO:0008006" key="3">
    <source>
        <dbReference type="Google" id="ProtNLM"/>
    </source>
</evidence>
<gene>
    <name evidence="1" type="ORF">LMG26411_00404</name>
</gene>
<proteinExistence type="predicted"/>
<protein>
    <recommendedName>
        <fullName evidence="3">PAAR domain-containing protein</fullName>
    </recommendedName>
</protein>
<keyword evidence="2" id="KW-1185">Reference proteome</keyword>
<accession>A0ABM8TAC8</accession>
<dbReference type="Proteomes" id="UP000672657">
    <property type="component" value="Unassembled WGS sequence"/>
</dbReference>
<dbReference type="CDD" id="cd14744">
    <property type="entry name" value="PAAR_CT_2"/>
    <property type="match status" value="1"/>
</dbReference>
<sequence>MPDTRYFLKHGDRTSTGGQLIAIRPNFAHHGVAMGIEGDIATCPVCKSSGPVFNDCYPSCDYHGTQVLVNGARVYCKCAEHPTVFNTQRDSTVEVNRSARYSPPLSASNSYRAEPSALQDGEEIIEQYYELIDASTGEPASGYRHDLFIDGERVSQDMALNGGRSATVRGGLSTRIVIWLDKSQETRA</sequence>
<evidence type="ECO:0000313" key="1">
    <source>
        <dbReference type="EMBL" id="CAG2130738.1"/>
    </source>
</evidence>